<evidence type="ECO:0000313" key="3">
    <source>
        <dbReference type="EMBL" id="KAF1955573.1"/>
    </source>
</evidence>
<gene>
    <name evidence="3" type="ORF">CC80DRAFT_505450</name>
</gene>
<evidence type="ECO:0000313" key="4">
    <source>
        <dbReference type="Proteomes" id="UP000800035"/>
    </source>
</evidence>
<feature type="signal peptide" evidence="2">
    <location>
        <begin position="1"/>
        <end position="19"/>
    </location>
</feature>
<organism evidence="3 4">
    <name type="scientific">Byssothecium circinans</name>
    <dbReference type="NCBI Taxonomy" id="147558"/>
    <lineage>
        <taxon>Eukaryota</taxon>
        <taxon>Fungi</taxon>
        <taxon>Dikarya</taxon>
        <taxon>Ascomycota</taxon>
        <taxon>Pezizomycotina</taxon>
        <taxon>Dothideomycetes</taxon>
        <taxon>Pleosporomycetidae</taxon>
        <taxon>Pleosporales</taxon>
        <taxon>Massarineae</taxon>
        <taxon>Massarinaceae</taxon>
        <taxon>Byssothecium</taxon>
    </lineage>
</organism>
<evidence type="ECO:0000256" key="1">
    <source>
        <dbReference type="SAM" id="MobiDB-lite"/>
    </source>
</evidence>
<proteinExistence type="predicted"/>
<feature type="chain" id="PRO_5025351098" description="Peptidase A2 domain-containing protein" evidence="2">
    <location>
        <begin position="20"/>
        <end position="437"/>
    </location>
</feature>
<feature type="compositionally biased region" description="Low complexity" evidence="1">
    <location>
        <begin position="391"/>
        <end position="410"/>
    </location>
</feature>
<protein>
    <recommendedName>
        <fullName evidence="5">Peptidase A2 domain-containing protein</fullName>
    </recommendedName>
</protein>
<feature type="region of interest" description="Disordered" evidence="1">
    <location>
        <begin position="390"/>
        <end position="437"/>
    </location>
</feature>
<dbReference type="Gene3D" id="2.40.70.10">
    <property type="entry name" value="Acid Proteases"/>
    <property type="match status" value="1"/>
</dbReference>
<dbReference type="OrthoDB" id="5426765at2759"/>
<dbReference type="AlphaFoldDB" id="A0A6A5TRK7"/>
<dbReference type="InterPro" id="IPR021109">
    <property type="entry name" value="Peptidase_aspartic_dom_sf"/>
</dbReference>
<name>A0A6A5TRK7_9PLEO</name>
<feature type="compositionally biased region" description="Basic and acidic residues" evidence="1">
    <location>
        <begin position="312"/>
        <end position="322"/>
    </location>
</feature>
<dbReference type="EMBL" id="ML976994">
    <property type="protein sequence ID" value="KAF1955573.1"/>
    <property type="molecule type" value="Genomic_DNA"/>
</dbReference>
<keyword evidence="4" id="KW-1185">Reference proteome</keyword>
<evidence type="ECO:0008006" key="5">
    <source>
        <dbReference type="Google" id="ProtNLM"/>
    </source>
</evidence>
<dbReference type="Proteomes" id="UP000800035">
    <property type="component" value="Unassembled WGS sequence"/>
</dbReference>
<keyword evidence="2" id="KW-0732">Signal</keyword>
<feature type="region of interest" description="Disordered" evidence="1">
    <location>
        <begin position="306"/>
        <end position="342"/>
    </location>
</feature>
<feature type="compositionally biased region" description="Polar residues" evidence="1">
    <location>
        <begin position="411"/>
        <end position="428"/>
    </location>
</feature>
<reference evidence="3" key="1">
    <citation type="journal article" date="2020" name="Stud. Mycol.">
        <title>101 Dothideomycetes genomes: a test case for predicting lifestyles and emergence of pathogens.</title>
        <authorList>
            <person name="Haridas S."/>
            <person name="Albert R."/>
            <person name="Binder M."/>
            <person name="Bloem J."/>
            <person name="Labutti K."/>
            <person name="Salamov A."/>
            <person name="Andreopoulos B."/>
            <person name="Baker S."/>
            <person name="Barry K."/>
            <person name="Bills G."/>
            <person name="Bluhm B."/>
            <person name="Cannon C."/>
            <person name="Castanera R."/>
            <person name="Culley D."/>
            <person name="Daum C."/>
            <person name="Ezra D."/>
            <person name="Gonzalez J."/>
            <person name="Henrissat B."/>
            <person name="Kuo A."/>
            <person name="Liang C."/>
            <person name="Lipzen A."/>
            <person name="Lutzoni F."/>
            <person name="Magnuson J."/>
            <person name="Mondo S."/>
            <person name="Nolan M."/>
            <person name="Ohm R."/>
            <person name="Pangilinan J."/>
            <person name="Park H.-J."/>
            <person name="Ramirez L."/>
            <person name="Alfaro M."/>
            <person name="Sun H."/>
            <person name="Tritt A."/>
            <person name="Yoshinaga Y."/>
            <person name="Zwiers L.-H."/>
            <person name="Turgeon B."/>
            <person name="Goodwin S."/>
            <person name="Spatafora J."/>
            <person name="Crous P."/>
            <person name="Grigoriev I."/>
        </authorList>
    </citation>
    <scope>NUCLEOTIDE SEQUENCE</scope>
    <source>
        <strain evidence="3">CBS 675.92</strain>
    </source>
</reference>
<sequence>MSGVEVASLVIGLVRVVSAFNSLAGIPGGKEHASLLQDYTLSMRILEDCAAITKTVPDGEIPRVMEEATHQCISLAEEVVVRQEKWPARKGTLRQVTGLASFLLRTLLESKNNQQIGTEKQLLEYISRHERSHPEGSARSGRSFDLERETFFTVGQESTGRESVADVVTLAEKAVTQTIAKGIAFDSNPSLTFGSIALTHKAQPRYVPVRAKYDTGSDVNLVPAQLIVSNDLSSLLVEGEDTFIDLNNQEYHTHHTITLKWCAVNMHKMRTTTFHVTDDLPFDMVLGDPFIQENAVFDPQRVALPLRRKHRGPAERKEEGERKKAHAQAAAEELRRTRNEDARKRALEREARNLAMAQTSASSMISGSSGRLGQYTNISVITGNAVNAALSPSTSHSPSSITPTTSSSNTHDPLSASSTNTDPTTHSAASAPGLSMV</sequence>
<feature type="compositionally biased region" description="Basic and acidic residues" evidence="1">
    <location>
        <begin position="332"/>
        <end position="342"/>
    </location>
</feature>
<accession>A0A6A5TRK7</accession>
<evidence type="ECO:0000256" key="2">
    <source>
        <dbReference type="SAM" id="SignalP"/>
    </source>
</evidence>
<dbReference type="CDD" id="cd00303">
    <property type="entry name" value="retropepsin_like"/>
    <property type="match status" value="1"/>
</dbReference>